<dbReference type="Proteomes" id="UP000319160">
    <property type="component" value="Unassembled WGS sequence"/>
</dbReference>
<evidence type="ECO:0000313" key="2">
    <source>
        <dbReference type="EMBL" id="TRX94824.1"/>
    </source>
</evidence>
<feature type="compositionally biased region" description="Basic and acidic residues" evidence="1">
    <location>
        <begin position="139"/>
        <end position="171"/>
    </location>
</feature>
<dbReference type="OrthoDB" id="4773216at2759"/>
<feature type="compositionally biased region" description="Basic and acidic residues" evidence="1">
    <location>
        <begin position="117"/>
        <end position="131"/>
    </location>
</feature>
<name>A0A553I3P4_9PEZI</name>
<comment type="caution">
    <text evidence="2">The sequence shown here is derived from an EMBL/GenBank/DDBJ whole genome shotgun (WGS) entry which is preliminary data.</text>
</comment>
<gene>
    <name evidence="2" type="ORF">FHL15_004285</name>
</gene>
<evidence type="ECO:0000313" key="3">
    <source>
        <dbReference type="Proteomes" id="UP000319160"/>
    </source>
</evidence>
<feature type="compositionally biased region" description="Basic and acidic residues" evidence="1">
    <location>
        <begin position="93"/>
        <end position="106"/>
    </location>
</feature>
<dbReference type="AlphaFoldDB" id="A0A553I3P4"/>
<keyword evidence="3" id="KW-1185">Reference proteome</keyword>
<evidence type="ECO:0000256" key="1">
    <source>
        <dbReference type="SAM" id="MobiDB-lite"/>
    </source>
</evidence>
<organism evidence="2 3">
    <name type="scientific">Xylaria flabelliformis</name>
    <dbReference type="NCBI Taxonomy" id="2512241"/>
    <lineage>
        <taxon>Eukaryota</taxon>
        <taxon>Fungi</taxon>
        <taxon>Dikarya</taxon>
        <taxon>Ascomycota</taxon>
        <taxon>Pezizomycotina</taxon>
        <taxon>Sordariomycetes</taxon>
        <taxon>Xylariomycetidae</taxon>
        <taxon>Xylariales</taxon>
        <taxon>Xylariaceae</taxon>
        <taxon>Xylaria</taxon>
    </lineage>
</organism>
<proteinExistence type="predicted"/>
<protein>
    <submittedName>
        <fullName evidence="2">Uncharacterized protein</fullName>
    </submittedName>
</protein>
<reference evidence="3" key="1">
    <citation type="submission" date="2019-06" db="EMBL/GenBank/DDBJ databases">
        <title>Draft genome sequence of the griseofulvin-producing fungus Xylaria cubensis strain G536.</title>
        <authorList>
            <person name="Mead M.E."/>
            <person name="Raja H.A."/>
            <person name="Steenwyk J.L."/>
            <person name="Knowles S.L."/>
            <person name="Oberlies N.H."/>
            <person name="Rokas A."/>
        </authorList>
    </citation>
    <scope>NUCLEOTIDE SEQUENCE [LARGE SCALE GENOMIC DNA]</scope>
    <source>
        <strain evidence="3">G536</strain>
    </source>
</reference>
<accession>A0A553I3P4</accession>
<dbReference type="EMBL" id="VFLP01000019">
    <property type="protein sequence ID" value="TRX94824.1"/>
    <property type="molecule type" value="Genomic_DNA"/>
</dbReference>
<feature type="region of interest" description="Disordered" evidence="1">
    <location>
        <begin position="89"/>
        <end position="201"/>
    </location>
</feature>
<sequence>MRLWVTNLAGSEGRDFVGSWKATEVGCAVAGSRYFTAEWFDFRNHGSRRERVERGFSGKAFRNKWARRRETEKLAGNVVGSSRCAVAGRWRRSTKDVKSQVDKRQTYESAADAGQICERKDGDEEYGDKGKASQRKKKTSSDDDETHKTRTRQEGEKGNCLKRRSPPDSRRTTPTIRGKAISHNDVGDGRGGKGKRSKQKMAMGSKVFKYLHQLRGGSQAMWLVRAVSLPAYVR</sequence>